<dbReference type="Proteomes" id="UP000007590">
    <property type="component" value="Chromosome"/>
</dbReference>
<evidence type="ECO:0000313" key="1">
    <source>
        <dbReference type="EMBL" id="AFD06825.1"/>
    </source>
</evidence>
<dbReference type="KEGG" id="scn:Solca_1759"/>
<keyword evidence="2" id="KW-1185">Reference proteome</keyword>
<protein>
    <recommendedName>
        <fullName evidence="3">NIPSNAP domain-containing protein</fullName>
    </recommendedName>
</protein>
<dbReference type="RefSeq" id="WP_014680052.1">
    <property type="nucleotide sequence ID" value="NC_017770.1"/>
</dbReference>
<accession>H8KTX5</accession>
<dbReference type="eggNOG" id="ENOG5033EX0">
    <property type="taxonomic scope" value="Bacteria"/>
</dbReference>
<dbReference type="AlphaFoldDB" id="H8KTX5"/>
<sequence length="101" mass="11950">MILVRNIFQLEFGKAREAKELWKEGKMLIVSSNKQPYRVLFDLTGDSYTMVLEMTFDSLAHFETSAQENMASLEWKSWYQKFIPLCKSGRREIFTIQEESK</sequence>
<dbReference type="HOGENOM" id="CLU_2330476_0_0_10"/>
<gene>
    <name evidence="1" type="ordered locus">Solca_1759</name>
</gene>
<dbReference type="STRING" id="929556.Solca_1759"/>
<proteinExistence type="predicted"/>
<evidence type="ECO:0000313" key="2">
    <source>
        <dbReference type="Proteomes" id="UP000007590"/>
    </source>
</evidence>
<dbReference type="OrthoDB" id="797275at2"/>
<organism evidence="1 2">
    <name type="scientific">Solitalea canadensis (strain ATCC 29591 / DSM 3403 / JCM 21819 / LMG 8368 / NBRC 15130 / NCIMB 12057 / USAM 9D)</name>
    <name type="common">Flexibacter canadensis</name>
    <dbReference type="NCBI Taxonomy" id="929556"/>
    <lineage>
        <taxon>Bacteria</taxon>
        <taxon>Pseudomonadati</taxon>
        <taxon>Bacteroidota</taxon>
        <taxon>Sphingobacteriia</taxon>
        <taxon>Sphingobacteriales</taxon>
        <taxon>Sphingobacteriaceae</taxon>
        <taxon>Solitalea</taxon>
    </lineage>
</organism>
<name>H8KTX5_SOLCM</name>
<evidence type="ECO:0008006" key="3">
    <source>
        <dbReference type="Google" id="ProtNLM"/>
    </source>
</evidence>
<dbReference type="EMBL" id="CP003349">
    <property type="protein sequence ID" value="AFD06825.1"/>
    <property type="molecule type" value="Genomic_DNA"/>
</dbReference>
<reference evidence="1" key="1">
    <citation type="submission" date="2012-02" db="EMBL/GenBank/DDBJ databases">
        <title>The complete genome of Solitalea canadensis DSM 3403.</title>
        <authorList>
            <consortium name="US DOE Joint Genome Institute (JGI-PGF)"/>
            <person name="Lucas S."/>
            <person name="Copeland A."/>
            <person name="Lapidus A."/>
            <person name="Glavina del Rio T."/>
            <person name="Dalin E."/>
            <person name="Tice H."/>
            <person name="Bruce D."/>
            <person name="Goodwin L."/>
            <person name="Pitluck S."/>
            <person name="Peters L."/>
            <person name="Ovchinnikova G."/>
            <person name="Lu M."/>
            <person name="Kyrpides N."/>
            <person name="Mavromatis K."/>
            <person name="Ivanova N."/>
            <person name="Brettin T."/>
            <person name="Detter J.C."/>
            <person name="Han C."/>
            <person name="Larimer F."/>
            <person name="Land M."/>
            <person name="Hauser L."/>
            <person name="Markowitz V."/>
            <person name="Cheng J.-F."/>
            <person name="Hugenholtz P."/>
            <person name="Woyke T."/>
            <person name="Wu D."/>
            <person name="Spring S."/>
            <person name="Schroeder M."/>
            <person name="Kopitz M."/>
            <person name="Brambilla E."/>
            <person name="Klenk H.-P."/>
            <person name="Eisen J.A."/>
        </authorList>
    </citation>
    <scope>NUCLEOTIDE SEQUENCE</scope>
    <source>
        <strain evidence="1">DSM 3403</strain>
    </source>
</reference>